<feature type="domain" description="Integrase catalytic" evidence="1">
    <location>
        <begin position="1"/>
        <end position="78"/>
    </location>
</feature>
<dbReference type="PROSITE" id="PS50994">
    <property type="entry name" value="INTEGRASE"/>
    <property type="match status" value="1"/>
</dbReference>
<dbReference type="InterPro" id="IPR013103">
    <property type="entry name" value="RVT_2"/>
</dbReference>
<feature type="non-terminal residue" evidence="2">
    <location>
        <position position="1"/>
    </location>
</feature>
<dbReference type="PANTHER" id="PTHR11439:SF463">
    <property type="entry name" value="REVERSE TRANSCRIPTASE TY1_COPIA-TYPE DOMAIN-CONTAINING PROTEIN"/>
    <property type="match status" value="1"/>
</dbReference>
<reference evidence="2" key="1">
    <citation type="submission" date="2015-01" db="EMBL/GenBank/DDBJ databases">
        <title>Transcriptome Assembly of Fopius arisanus.</title>
        <authorList>
            <person name="Geib S."/>
        </authorList>
    </citation>
    <scope>NUCLEOTIDE SEQUENCE</scope>
</reference>
<dbReference type="Pfam" id="PF07727">
    <property type="entry name" value="RVT_2"/>
    <property type="match status" value="1"/>
</dbReference>
<dbReference type="InterPro" id="IPR001584">
    <property type="entry name" value="Integrase_cat-core"/>
</dbReference>
<dbReference type="InterPro" id="IPR012337">
    <property type="entry name" value="RNaseH-like_sf"/>
</dbReference>
<accession>A0A0C9RAA9</accession>
<sequence length="746" mass="84548">LRECGIVHQKTAPYTPEQNGVAERMNRTLIERVRCMLLDSGLGNIFWAEAANTAAYLVNRIPCRGNSRSPEEIWSGVKPNLKQLRIFGCTAMVHIPKQKRLKLDAKSEECIFVGYCIESKAFRLYRKSDYKFIVSRDVKFLENTSNTFKRAEPNLIVDIINENEANDINNSGELNESELWDVGISSESEYDTPDDSEVADQCGEKYSVRRSERIANKAKRKLLLSVVSDVNDPVNLEEALNSPEADDWKRAMKEEIESHKTNRTWVLTKLPEGKRAINTKWVFKTKRNAEGALVRYKARLVVKGCSQKQGVDYSETFSPVVRYNSLRFLFAMAAKHDLSVHQLDAVTAFLNGELQEEVFMKQPEGYSDNSGRVCRLLKSLYGLKQASKVWNDKLNEVLISLGLIRSEVDQCIYFCVSEYSMVYVAIYVDDVLVFSNDKKATQRIKNELSSKIKMKDMGSASSVLGMRVQRDEVKKLIKLDQSEYISSVLKRFGMDDCNAVATPLDLSQKLTLDMCPKSEEEKKEMEKVPYMEAVGSLLYAAQNTRPDISFAVNLLSRFSQNPGKGHWLALKRVMRYLKGTVNKGIVFRKSAQSLTGYCDADWAGDLDQRRSTSGYVFIMQGAAISWSSHRQRTVALSSTEAELTSAVSAMQEAIWLHRLESELVHGGTEGIKMYCDNKSAIHIVRNNNFSPRTKHVDIKAKFIREKLRDKSLQLEYISTSEMLADGLTKAIPAVKNEFINVKLGLK</sequence>
<dbReference type="CDD" id="cd09272">
    <property type="entry name" value="RNase_HI_RT_Ty1"/>
    <property type="match status" value="1"/>
</dbReference>
<evidence type="ECO:0000259" key="1">
    <source>
        <dbReference type="PROSITE" id="PS50994"/>
    </source>
</evidence>
<name>A0A0C9RAA9_9HYME</name>
<dbReference type="EMBL" id="GBYB01005195">
    <property type="protein sequence ID" value="JAG74962.1"/>
    <property type="molecule type" value="Transcribed_RNA"/>
</dbReference>
<dbReference type="PANTHER" id="PTHR11439">
    <property type="entry name" value="GAG-POL-RELATED RETROTRANSPOSON"/>
    <property type="match status" value="1"/>
</dbReference>
<proteinExistence type="predicted"/>
<protein>
    <submittedName>
        <fullName evidence="2">POLX_4 protein</fullName>
    </submittedName>
</protein>
<dbReference type="InterPro" id="IPR043502">
    <property type="entry name" value="DNA/RNA_pol_sf"/>
</dbReference>
<dbReference type="SUPFAM" id="SSF56672">
    <property type="entry name" value="DNA/RNA polymerases"/>
    <property type="match status" value="1"/>
</dbReference>
<dbReference type="GO" id="GO:0071897">
    <property type="term" value="P:DNA biosynthetic process"/>
    <property type="evidence" value="ECO:0007669"/>
    <property type="project" value="UniProtKB-ARBA"/>
</dbReference>
<dbReference type="GO" id="GO:0042575">
    <property type="term" value="C:DNA polymerase complex"/>
    <property type="evidence" value="ECO:0007669"/>
    <property type="project" value="UniProtKB-ARBA"/>
</dbReference>
<evidence type="ECO:0000313" key="2">
    <source>
        <dbReference type="EMBL" id="JAG74962.1"/>
    </source>
</evidence>
<dbReference type="AlphaFoldDB" id="A0A0C9RAA9"/>
<dbReference type="GO" id="GO:0015074">
    <property type="term" value="P:DNA integration"/>
    <property type="evidence" value="ECO:0007669"/>
    <property type="project" value="InterPro"/>
</dbReference>
<gene>
    <name evidence="2" type="primary">POLX_4</name>
    <name evidence="2" type="ORF">g.11125</name>
</gene>
<dbReference type="GO" id="GO:0003676">
    <property type="term" value="F:nucleic acid binding"/>
    <property type="evidence" value="ECO:0007669"/>
    <property type="project" value="InterPro"/>
</dbReference>
<organism evidence="2">
    <name type="scientific">Fopius arisanus</name>
    <dbReference type="NCBI Taxonomy" id="64838"/>
    <lineage>
        <taxon>Eukaryota</taxon>
        <taxon>Metazoa</taxon>
        <taxon>Ecdysozoa</taxon>
        <taxon>Arthropoda</taxon>
        <taxon>Hexapoda</taxon>
        <taxon>Insecta</taxon>
        <taxon>Pterygota</taxon>
        <taxon>Neoptera</taxon>
        <taxon>Endopterygota</taxon>
        <taxon>Hymenoptera</taxon>
        <taxon>Apocrita</taxon>
        <taxon>Ichneumonoidea</taxon>
        <taxon>Braconidae</taxon>
        <taxon>Opiinae</taxon>
        <taxon>Fopius</taxon>
    </lineage>
</organism>
<dbReference type="SUPFAM" id="SSF53098">
    <property type="entry name" value="Ribonuclease H-like"/>
    <property type="match status" value="1"/>
</dbReference>
<dbReference type="Pfam" id="PF25597">
    <property type="entry name" value="SH3_retrovirus"/>
    <property type="match status" value="1"/>
</dbReference>
<dbReference type="Gene3D" id="3.30.420.10">
    <property type="entry name" value="Ribonuclease H-like superfamily/Ribonuclease H"/>
    <property type="match status" value="1"/>
</dbReference>
<dbReference type="InterPro" id="IPR036397">
    <property type="entry name" value="RNaseH_sf"/>
</dbReference>
<dbReference type="InterPro" id="IPR057670">
    <property type="entry name" value="SH3_retrovirus"/>
</dbReference>